<dbReference type="EMBL" id="CAJVPI010001304">
    <property type="protein sequence ID" value="CAG8605865.1"/>
    <property type="molecule type" value="Genomic_DNA"/>
</dbReference>
<protein>
    <submittedName>
        <fullName evidence="3">7974_t:CDS:1</fullName>
    </submittedName>
</protein>
<sequence>MHRTDSGFYVIDVLPLHHASKRPFHLEKRMRSKKSSPLYSSNLPLSPAEAHLKREAILEARRLKLARQFLHVKDVLDKQHQRALRDSSAKRSQIQTTLRMAEKNRNLILQKLVEQAAQEVARCKEVARMQQLKNQEETDRRRKDMERRQKATAARRARLLSASKTKTTGSNANVPMSREEAAVFIQGIWRYNRLMPCVKAFRKFGINIHAVESISFGDIVALLQKPAVIQATSKLLARIRKVSSLTSGSKKYKNFARVFLSVYMITAHTGEILVDMGPHENELLSSAKSMLANFERWIDEVSVTTPGRIHYSSLVKFLYDWDAYYNAFNTWKTKDSEKLTSNLIAHYLDYEKLWNTVKNQANAETEWRPNIVFQQEEIRRKVRNLGGDAAMARLENALRQLRKKIPKDNDESGFGNDTVKRSVSQESGDWSDKDDVLQSPSASPSLQGTGSSTISSSPVSNNIHEANNNLQTIIQSFGGYGAGLSNEKLAHEIIIDPDFELKPQKRTELEERVRAMTTKALLDSAREDFEQGRYDKWIPSLMKDIKQTLQEIVPRSSLYNTIEEVLDIDLITQQTKVGVYDIRNSITFIIDLMLQICAPVRDEQIKSLKDMTDLAEIFQHIFEFLDMMKLDLLNYQVKLIRPYLKEQAVEYERGKFESAFVAGKLSLERTKAWLYPTVDALLRTAAERNPERVNLPQHRHNHGIKFDQVFDDAFISLIFQPTQIDRNNCPETFLLDVERLWNFQNESQMVTIVAVLIMLTKNIATASQQPNVADLETLKDRLFILLSDGDMTIDNLSAEVSNHFPKMTPETQSLINSMVSKTLSQNDKVYSLLSRRVQTIVKTHLQSGQFPKPELLAQYGVASVAKELEALSKKIRILGRYNREVYAKWYDETIRERLRSQAGGN</sequence>
<dbReference type="Pfam" id="PF05794">
    <property type="entry name" value="Tcp11"/>
    <property type="match status" value="1"/>
</dbReference>
<feature type="region of interest" description="Disordered" evidence="2">
    <location>
        <begin position="405"/>
        <end position="460"/>
    </location>
</feature>
<name>A0A9N9CL94_9GLOM</name>
<feature type="compositionally biased region" description="Low complexity" evidence="2">
    <location>
        <begin position="448"/>
        <end position="460"/>
    </location>
</feature>
<gene>
    <name evidence="3" type="ORF">PBRASI_LOCUS7897</name>
</gene>
<comment type="caution">
    <text evidence="3">The sequence shown here is derived from an EMBL/GenBank/DDBJ whole genome shotgun (WGS) entry which is preliminary data.</text>
</comment>
<proteinExistence type="inferred from homology"/>
<dbReference type="PANTHER" id="PTHR12832:SF11">
    <property type="entry name" value="LD23868P"/>
    <property type="match status" value="1"/>
</dbReference>
<dbReference type="AlphaFoldDB" id="A0A9N9CL94"/>
<evidence type="ECO:0000256" key="1">
    <source>
        <dbReference type="ARBA" id="ARBA00010954"/>
    </source>
</evidence>
<evidence type="ECO:0000313" key="4">
    <source>
        <dbReference type="Proteomes" id="UP000789739"/>
    </source>
</evidence>
<evidence type="ECO:0000313" key="3">
    <source>
        <dbReference type="EMBL" id="CAG8605865.1"/>
    </source>
</evidence>
<keyword evidence="4" id="KW-1185">Reference proteome</keyword>
<comment type="similarity">
    <text evidence="1">Belongs to the TCP11 family.</text>
</comment>
<reference evidence="3" key="1">
    <citation type="submission" date="2021-06" db="EMBL/GenBank/DDBJ databases">
        <authorList>
            <person name="Kallberg Y."/>
            <person name="Tangrot J."/>
            <person name="Rosling A."/>
        </authorList>
    </citation>
    <scope>NUCLEOTIDE SEQUENCE</scope>
    <source>
        <strain evidence="3">BR232B</strain>
    </source>
</reference>
<feature type="compositionally biased region" description="Polar residues" evidence="2">
    <location>
        <begin position="438"/>
        <end position="447"/>
    </location>
</feature>
<feature type="compositionally biased region" description="Basic and acidic residues" evidence="2">
    <location>
        <begin position="134"/>
        <end position="149"/>
    </location>
</feature>
<dbReference type="InterPro" id="IPR008862">
    <property type="entry name" value="Tcp11"/>
</dbReference>
<accession>A0A9N9CL94</accession>
<dbReference type="OrthoDB" id="276323at2759"/>
<evidence type="ECO:0000256" key="2">
    <source>
        <dbReference type="SAM" id="MobiDB-lite"/>
    </source>
</evidence>
<dbReference type="GO" id="GO:0010737">
    <property type="term" value="P:protein kinase A signaling"/>
    <property type="evidence" value="ECO:0007669"/>
    <property type="project" value="TreeGrafter"/>
</dbReference>
<dbReference type="Proteomes" id="UP000789739">
    <property type="component" value="Unassembled WGS sequence"/>
</dbReference>
<feature type="region of interest" description="Disordered" evidence="2">
    <location>
        <begin position="132"/>
        <end position="173"/>
    </location>
</feature>
<organism evidence="3 4">
    <name type="scientific">Paraglomus brasilianum</name>
    <dbReference type="NCBI Taxonomy" id="144538"/>
    <lineage>
        <taxon>Eukaryota</taxon>
        <taxon>Fungi</taxon>
        <taxon>Fungi incertae sedis</taxon>
        <taxon>Mucoromycota</taxon>
        <taxon>Glomeromycotina</taxon>
        <taxon>Glomeromycetes</taxon>
        <taxon>Paraglomerales</taxon>
        <taxon>Paraglomeraceae</taxon>
        <taxon>Paraglomus</taxon>
    </lineage>
</organism>
<dbReference type="PANTHER" id="PTHR12832">
    <property type="entry name" value="TESTIS-SPECIFIC PROTEIN PBS13 T-COMPLEX 11"/>
    <property type="match status" value="1"/>
</dbReference>